<comment type="caution">
    <text evidence="1">The sequence shown here is derived from an EMBL/GenBank/DDBJ whole genome shotgun (WGS) entry which is preliminary data.</text>
</comment>
<dbReference type="EMBL" id="VSRR010115889">
    <property type="protein sequence ID" value="MPC98848.1"/>
    <property type="molecule type" value="Genomic_DNA"/>
</dbReference>
<dbReference type="Proteomes" id="UP000324222">
    <property type="component" value="Unassembled WGS sequence"/>
</dbReference>
<evidence type="ECO:0000313" key="1">
    <source>
        <dbReference type="EMBL" id="MPC98848.1"/>
    </source>
</evidence>
<gene>
    <name evidence="1" type="ORF">E2C01_094233</name>
</gene>
<name>A0A5B7K126_PORTR</name>
<protein>
    <submittedName>
        <fullName evidence="1">Uncharacterized protein</fullName>
    </submittedName>
</protein>
<reference evidence="1 2" key="1">
    <citation type="submission" date="2019-05" db="EMBL/GenBank/DDBJ databases">
        <title>Another draft genome of Portunus trituberculatus and its Hox gene families provides insights of decapod evolution.</title>
        <authorList>
            <person name="Jeong J.-H."/>
            <person name="Song I."/>
            <person name="Kim S."/>
            <person name="Choi T."/>
            <person name="Kim D."/>
            <person name="Ryu S."/>
            <person name="Kim W."/>
        </authorList>
    </citation>
    <scope>NUCLEOTIDE SEQUENCE [LARGE SCALE GENOMIC DNA]</scope>
    <source>
        <tissue evidence="1">Muscle</tissue>
    </source>
</reference>
<evidence type="ECO:0000313" key="2">
    <source>
        <dbReference type="Proteomes" id="UP000324222"/>
    </source>
</evidence>
<keyword evidence="2" id="KW-1185">Reference proteome</keyword>
<dbReference type="AlphaFoldDB" id="A0A5B7K126"/>
<accession>A0A5B7K126</accession>
<sequence length="69" mass="7540">MRNTVLLSPPVLPCSAQPSPALPCPCRPVPTLSCPALHSRFTVQHLQEVRTGGKKSNVIHETFRSCPHL</sequence>
<proteinExistence type="predicted"/>
<organism evidence="1 2">
    <name type="scientific">Portunus trituberculatus</name>
    <name type="common">Swimming crab</name>
    <name type="synonym">Neptunus trituberculatus</name>
    <dbReference type="NCBI Taxonomy" id="210409"/>
    <lineage>
        <taxon>Eukaryota</taxon>
        <taxon>Metazoa</taxon>
        <taxon>Ecdysozoa</taxon>
        <taxon>Arthropoda</taxon>
        <taxon>Crustacea</taxon>
        <taxon>Multicrustacea</taxon>
        <taxon>Malacostraca</taxon>
        <taxon>Eumalacostraca</taxon>
        <taxon>Eucarida</taxon>
        <taxon>Decapoda</taxon>
        <taxon>Pleocyemata</taxon>
        <taxon>Brachyura</taxon>
        <taxon>Eubrachyura</taxon>
        <taxon>Portunoidea</taxon>
        <taxon>Portunidae</taxon>
        <taxon>Portuninae</taxon>
        <taxon>Portunus</taxon>
    </lineage>
</organism>